<dbReference type="EMBL" id="JARBJD010000013">
    <property type="protein sequence ID" value="KAK2961996.1"/>
    <property type="molecule type" value="Genomic_DNA"/>
</dbReference>
<name>A0ABQ9YDZ8_9EUKA</name>
<sequence length="1053" mass="119710">MFKLRQLQHTRQVRSVSGDSGEGHSLHCHQAVSIWKILELFSENATLALDPTINLLLPSIVTNTLSLLQKLPQSNEQVKRHSPFTKPQEADIYRSFINFTMRETISCMVHGIKTDLFEVIESKYDDLIRLNEKISPYKVPQLRELIGSTLYCINLPSVSKRGLTFLKMVMDCPRHVEIILTFFLRLLSTNEGEIPTFISNHGISTLMCINLPSRIKAWARAINIQTDILILLVKRQPLMCSNFIEHAVLSLASSTSRFAHNQNHQEHLDNQLKSFWRIMNCYPEMTKKNQNVIDWWMNSSLIHLLIRAGLAGDDADKAIKSFTLLTKLDDVEVTTLLKHTSLFVAPPPHFPFDLSADMSETFNSLHDVLHADHGYNYFVTVFEVMLPFGLYNRLSTLLEDEERNRAMIELYYGFIVKIYGNTDDSYRRHFYHSHASSTVGKLLLYSLIHSERVRNPLIGFIAQHLFDASHFKPIATLSTEAALLDLLLADAPDIPSSTIIQIDHMFAKEDKASASKNVYAIQNRPRAVEVAQLHKKAMNRLVSKKEGRWRALTELAVVPSGNATLEPAQCEAVLALLEEAGTDDRLFIALRVLSKHTLSEVFLLNNPTFVDGFTPFLRSHAHGTDNMELVLGVFSELARLQWLERSLEGDVVECVRGLGSALADKRSMKFSHRGRVLWSSGEALQTTLDMVRECSRLVQNRQLSDPLPLAPIVAPFLSSTSPILISAVLNFFAELDSATRDTTTPFHALSQPIAVLDETRKPTMSLPLSDFIFRQWIISLELQTLQSSYAGNQAMFYPTFMQVFQRTEKHTQSLLQRAVLKKLEHHLQVLADEACGTRIITQTRVFEGDGEQTEWERGVIDTAISTGHLVTAITLLIPRKTLCTQKREPELLHILPLLVSFYKTVNRLTLISPDDTIAPELYKWRRPFHSALTSIRSAVLHAIKDKNTTSENVHRLSSFFSFVFMLTEPECIPPHDDSERMLVHSFQSADPSDQILAVQMREEGFEDRREALLHKGQEDYAVRELDEMNVGSETNQPYDYFGMQNVGLLDDYY</sequence>
<accession>A0ABQ9YDZ8</accession>
<comment type="caution">
    <text evidence="2">The sequence shown here is derived from an EMBL/GenBank/DDBJ whole genome shotgun (WGS) entry which is preliminary data.</text>
</comment>
<protein>
    <submittedName>
        <fullName evidence="2">Uncharacterized protein</fullName>
    </submittedName>
</protein>
<evidence type="ECO:0000256" key="1">
    <source>
        <dbReference type="SAM" id="MobiDB-lite"/>
    </source>
</evidence>
<organism evidence="2 3">
    <name type="scientific">Blattamonas nauphoetae</name>
    <dbReference type="NCBI Taxonomy" id="2049346"/>
    <lineage>
        <taxon>Eukaryota</taxon>
        <taxon>Metamonada</taxon>
        <taxon>Preaxostyla</taxon>
        <taxon>Oxymonadida</taxon>
        <taxon>Blattamonas</taxon>
    </lineage>
</organism>
<dbReference type="Proteomes" id="UP001281761">
    <property type="component" value="Unassembled WGS sequence"/>
</dbReference>
<evidence type="ECO:0000313" key="3">
    <source>
        <dbReference type="Proteomes" id="UP001281761"/>
    </source>
</evidence>
<evidence type="ECO:0000313" key="2">
    <source>
        <dbReference type="EMBL" id="KAK2961996.1"/>
    </source>
</evidence>
<feature type="region of interest" description="Disordered" evidence="1">
    <location>
        <begin position="1"/>
        <end position="24"/>
    </location>
</feature>
<gene>
    <name evidence="2" type="ORF">BLNAU_3052</name>
</gene>
<proteinExistence type="predicted"/>
<keyword evidence="3" id="KW-1185">Reference proteome</keyword>
<reference evidence="2 3" key="1">
    <citation type="journal article" date="2022" name="bioRxiv">
        <title>Genomics of Preaxostyla Flagellates Illuminates Evolutionary Transitions and the Path Towards Mitochondrial Loss.</title>
        <authorList>
            <person name="Novak L.V.F."/>
            <person name="Treitli S.C."/>
            <person name="Pyrih J."/>
            <person name="Halakuc P."/>
            <person name="Pipaliya S.V."/>
            <person name="Vacek V."/>
            <person name="Brzon O."/>
            <person name="Soukal P."/>
            <person name="Eme L."/>
            <person name="Dacks J.B."/>
            <person name="Karnkowska A."/>
            <person name="Elias M."/>
            <person name="Hampl V."/>
        </authorList>
    </citation>
    <scope>NUCLEOTIDE SEQUENCE [LARGE SCALE GENOMIC DNA]</scope>
    <source>
        <strain evidence="2">NAU3</strain>
        <tissue evidence="2">Gut</tissue>
    </source>
</reference>
<feature type="compositionally biased region" description="Basic residues" evidence="1">
    <location>
        <begin position="1"/>
        <end position="12"/>
    </location>
</feature>